<comment type="caution">
    <text evidence="1">The sequence shown here is derived from an EMBL/GenBank/DDBJ whole genome shotgun (WGS) entry which is preliminary data.</text>
</comment>
<dbReference type="EMBL" id="BTSX01000004">
    <property type="protein sequence ID" value="GMS97640.1"/>
    <property type="molecule type" value="Genomic_DNA"/>
</dbReference>
<protein>
    <recommendedName>
        <fullName evidence="3">G protein-coupled receptor</fullName>
    </recommendedName>
</protein>
<reference evidence="1" key="1">
    <citation type="submission" date="2023-10" db="EMBL/GenBank/DDBJ databases">
        <title>Genome assembly of Pristionchus species.</title>
        <authorList>
            <person name="Yoshida K."/>
            <person name="Sommer R.J."/>
        </authorList>
    </citation>
    <scope>NUCLEOTIDE SEQUENCE</scope>
    <source>
        <strain evidence="1">RS0144</strain>
    </source>
</reference>
<evidence type="ECO:0008006" key="3">
    <source>
        <dbReference type="Google" id="ProtNLM"/>
    </source>
</evidence>
<evidence type="ECO:0000313" key="2">
    <source>
        <dbReference type="Proteomes" id="UP001432027"/>
    </source>
</evidence>
<proteinExistence type="predicted"/>
<keyword evidence="2" id="KW-1185">Reference proteome</keyword>
<dbReference type="AlphaFoldDB" id="A0AAV5TT14"/>
<organism evidence="1 2">
    <name type="scientific">Pristionchus entomophagus</name>
    <dbReference type="NCBI Taxonomy" id="358040"/>
    <lineage>
        <taxon>Eukaryota</taxon>
        <taxon>Metazoa</taxon>
        <taxon>Ecdysozoa</taxon>
        <taxon>Nematoda</taxon>
        <taxon>Chromadorea</taxon>
        <taxon>Rhabditida</taxon>
        <taxon>Rhabditina</taxon>
        <taxon>Diplogasteromorpha</taxon>
        <taxon>Diplogasteroidea</taxon>
        <taxon>Neodiplogasteridae</taxon>
        <taxon>Pristionchus</taxon>
    </lineage>
</organism>
<gene>
    <name evidence="1" type="ORF">PENTCL1PPCAC_19815</name>
</gene>
<sequence>IDLMFSFSLPARKAVWNKDVSLLPTVPRRRTLSIFPQDANSASSFFLVNSFGRLPTNTVRFLSSTIAGSCRFFCTSPMTVGTSTNPL</sequence>
<name>A0AAV5TT14_9BILA</name>
<feature type="non-terminal residue" evidence="1">
    <location>
        <position position="87"/>
    </location>
</feature>
<feature type="non-terminal residue" evidence="1">
    <location>
        <position position="1"/>
    </location>
</feature>
<accession>A0AAV5TT14</accession>
<dbReference type="Proteomes" id="UP001432027">
    <property type="component" value="Unassembled WGS sequence"/>
</dbReference>
<evidence type="ECO:0000313" key="1">
    <source>
        <dbReference type="EMBL" id="GMS97640.1"/>
    </source>
</evidence>